<evidence type="ECO:0000313" key="2">
    <source>
        <dbReference type="Proteomes" id="UP000320735"/>
    </source>
</evidence>
<keyword evidence="2" id="KW-1185">Reference proteome</keyword>
<dbReference type="RefSeq" id="WP_146373119.1">
    <property type="nucleotide sequence ID" value="NZ_SJPP01000002.1"/>
</dbReference>
<proteinExistence type="predicted"/>
<name>A0A5C6BB10_9PLAN</name>
<comment type="caution">
    <text evidence="1">The sequence shown here is derived from an EMBL/GenBank/DDBJ whole genome shotgun (WGS) entry which is preliminary data.</text>
</comment>
<organism evidence="1 2">
    <name type="scientific">Symmachiella macrocystis</name>
    <dbReference type="NCBI Taxonomy" id="2527985"/>
    <lineage>
        <taxon>Bacteria</taxon>
        <taxon>Pseudomonadati</taxon>
        <taxon>Planctomycetota</taxon>
        <taxon>Planctomycetia</taxon>
        <taxon>Planctomycetales</taxon>
        <taxon>Planctomycetaceae</taxon>
        <taxon>Symmachiella</taxon>
    </lineage>
</organism>
<evidence type="ECO:0000313" key="1">
    <source>
        <dbReference type="EMBL" id="TWU09425.1"/>
    </source>
</evidence>
<dbReference type="EMBL" id="SJPP01000002">
    <property type="protein sequence ID" value="TWU09425.1"/>
    <property type="molecule type" value="Genomic_DNA"/>
</dbReference>
<sequence>MTDAHILLEHVSMVRRLLVTSNDSEVVRVGKLGEITYLVEEHITQDTLEVIDVFLTSGKLPDVARQWWQSKRDAFEPYVGKRLLKIGMACGSHHHHREVYIDSKAESIVFLVGFDRPEMLPEALEDATPADRARWIFDHSSSDTRAEGQRVVEVLLAGRAASELSSEELLLLAKGYNWWGQNEKALETAKLGLIRTPHSSEWLSDARTYIHNAYLEDLPGFLSSCDAYIAEEIGPAAFWHLLKAGAFIEIATGERETEEYEWIPGDPIKHPELLRPAADAVQAALACDPGLRDQAQAPDWVGDWNLRFAALLQEPAFSHLKQ</sequence>
<dbReference type="Proteomes" id="UP000320735">
    <property type="component" value="Unassembled WGS sequence"/>
</dbReference>
<reference evidence="1 2" key="1">
    <citation type="submission" date="2019-02" db="EMBL/GenBank/DDBJ databases">
        <title>Deep-cultivation of Planctomycetes and their phenomic and genomic characterization uncovers novel biology.</title>
        <authorList>
            <person name="Wiegand S."/>
            <person name="Jogler M."/>
            <person name="Boedeker C."/>
            <person name="Pinto D."/>
            <person name="Vollmers J."/>
            <person name="Rivas-Marin E."/>
            <person name="Kohn T."/>
            <person name="Peeters S.H."/>
            <person name="Heuer A."/>
            <person name="Rast P."/>
            <person name="Oberbeckmann S."/>
            <person name="Bunk B."/>
            <person name="Jeske O."/>
            <person name="Meyerdierks A."/>
            <person name="Storesund J.E."/>
            <person name="Kallscheuer N."/>
            <person name="Luecker S."/>
            <person name="Lage O.M."/>
            <person name="Pohl T."/>
            <person name="Merkel B.J."/>
            <person name="Hornburger P."/>
            <person name="Mueller R.-W."/>
            <person name="Bruemmer F."/>
            <person name="Labrenz M."/>
            <person name="Spormann A.M."/>
            <person name="Op Den Camp H."/>
            <person name="Overmann J."/>
            <person name="Amann R."/>
            <person name="Jetten M.S.M."/>
            <person name="Mascher T."/>
            <person name="Medema M.H."/>
            <person name="Devos D.P."/>
            <person name="Kaster A.-K."/>
            <person name="Ovreas L."/>
            <person name="Rohde M."/>
            <person name="Galperin M.Y."/>
            <person name="Jogler C."/>
        </authorList>
    </citation>
    <scope>NUCLEOTIDE SEQUENCE [LARGE SCALE GENOMIC DNA]</scope>
    <source>
        <strain evidence="1 2">CA54</strain>
    </source>
</reference>
<protein>
    <submittedName>
        <fullName evidence="1">Uncharacterized protein</fullName>
    </submittedName>
</protein>
<dbReference type="AlphaFoldDB" id="A0A5C6BB10"/>
<accession>A0A5C6BB10</accession>
<gene>
    <name evidence="1" type="ORF">CA54_46670</name>
</gene>